<feature type="transmembrane region" description="Helical" evidence="5">
    <location>
        <begin position="181"/>
        <end position="202"/>
    </location>
</feature>
<feature type="domain" description="ABC-2 type transporter transmembrane" evidence="6">
    <location>
        <begin position="20"/>
        <end position="362"/>
    </location>
</feature>
<evidence type="ECO:0000256" key="3">
    <source>
        <dbReference type="ARBA" id="ARBA00022989"/>
    </source>
</evidence>
<comment type="caution">
    <text evidence="7">The sequence shown here is derived from an EMBL/GenBank/DDBJ whole genome shotgun (WGS) entry which is preliminary data.</text>
</comment>
<name>A0A4S2DFJ6_9CLOT</name>
<keyword evidence="4 5" id="KW-0472">Membrane</keyword>
<feature type="transmembrane region" description="Helical" evidence="5">
    <location>
        <begin position="345"/>
        <end position="366"/>
    </location>
</feature>
<keyword evidence="3 5" id="KW-1133">Transmembrane helix</keyword>
<dbReference type="InterPro" id="IPR013525">
    <property type="entry name" value="ABC2_TM"/>
</dbReference>
<proteinExistence type="predicted"/>
<evidence type="ECO:0000256" key="5">
    <source>
        <dbReference type="SAM" id="Phobius"/>
    </source>
</evidence>
<dbReference type="PANTHER" id="PTHR43027:SF1">
    <property type="entry name" value="DOXORUBICIN RESISTANCE ABC TRANSPORTER PERMEASE PROTEIN DRRC-RELATED"/>
    <property type="match status" value="1"/>
</dbReference>
<dbReference type="GO" id="GO:0016020">
    <property type="term" value="C:membrane"/>
    <property type="evidence" value="ECO:0007669"/>
    <property type="project" value="UniProtKB-SubCell"/>
</dbReference>
<keyword evidence="8" id="KW-1185">Reference proteome</keyword>
<feature type="transmembrane region" description="Helical" evidence="5">
    <location>
        <begin position="223"/>
        <end position="246"/>
    </location>
</feature>
<sequence>MKILTIVKYRLLQSLRDVQSLITMILIPIFLILILGNALKNNEDFTARTVDKVNLLYVNNSSSQGASAFDNFINLDGLKDIINVEKTSDINEGKKLIENRKYDALVIYDESSANKLELIGSEYNQLGVSIVKGIVDSYASSANAMEALSKIQSNNYTIDKNTNLQEESITVSGKKPSATDYYSITMLVMIIMYGSIYANFAIDKSYYGTIGYRFRSTPLRLGEIFIGEAIGVIITIMVQVLILLLVSNLAFGVNFGSSLPIILLTAFSLSVLSTMLGIFAVMATKKGLIGLALLNVIVPIFTFLSGGFVKVNFNGVLGTISRLTPNYLASDAMFKSIYGGANNDIILSIIGLWIISALLFVGANIIGRREIA</sequence>
<evidence type="ECO:0000313" key="8">
    <source>
        <dbReference type="Proteomes" id="UP000306888"/>
    </source>
</evidence>
<comment type="subcellular location">
    <subcellularLocation>
        <location evidence="1">Membrane</location>
        <topology evidence="1">Multi-pass membrane protein</topology>
    </subcellularLocation>
</comment>
<dbReference type="EMBL" id="SRYR01000011">
    <property type="protein sequence ID" value="TGY40789.1"/>
    <property type="molecule type" value="Genomic_DNA"/>
</dbReference>
<evidence type="ECO:0000256" key="1">
    <source>
        <dbReference type="ARBA" id="ARBA00004141"/>
    </source>
</evidence>
<dbReference type="GO" id="GO:0140359">
    <property type="term" value="F:ABC-type transporter activity"/>
    <property type="evidence" value="ECO:0007669"/>
    <property type="project" value="InterPro"/>
</dbReference>
<reference evidence="7 8" key="1">
    <citation type="submission" date="2019-04" db="EMBL/GenBank/DDBJ databases">
        <title>Microbes associate with the intestines of laboratory mice.</title>
        <authorList>
            <person name="Navarre W."/>
            <person name="Wong E."/>
            <person name="Huang K."/>
            <person name="Tropini C."/>
            <person name="Ng K."/>
            <person name="Yu B."/>
        </authorList>
    </citation>
    <scope>NUCLEOTIDE SEQUENCE [LARGE SCALE GENOMIC DNA]</scope>
    <source>
        <strain evidence="7 8">NM50_B9-20</strain>
    </source>
</reference>
<dbReference type="Pfam" id="PF12698">
    <property type="entry name" value="ABC2_membrane_3"/>
    <property type="match status" value="1"/>
</dbReference>
<protein>
    <submittedName>
        <fullName evidence="7">ABC transporter permease</fullName>
    </submittedName>
</protein>
<dbReference type="RefSeq" id="WP_136007959.1">
    <property type="nucleotide sequence ID" value="NZ_SRYR01000011.1"/>
</dbReference>
<accession>A0A4S2DFJ6</accession>
<dbReference type="OrthoDB" id="1864035at2"/>
<keyword evidence="2 5" id="KW-0812">Transmembrane</keyword>
<dbReference type="AlphaFoldDB" id="A0A4S2DFJ6"/>
<organism evidence="7 8">
    <name type="scientific">Clostridium sartagoforme</name>
    <dbReference type="NCBI Taxonomy" id="84031"/>
    <lineage>
        <taxon>Bacteria</taxon>
        <taxon>Bacillati</taxon>
        <taxon>Bacillota</taxon>
        <taxon>Clostridia</taxon>
        <taxon>Eubacteriales</taxon>
        <taxon>Clostridiaceae</taxon>
        <taxon>Clostridium</taxon>
    </lineage>
</organism>
<dbReference type="InterPro" id="IPR052902">
    <property type="entry name" value="ABC-2_transporter"/>
</dbReference>
<evidence type="ECO:0000256" key="4">
    <source>
        <dbReference type="ARBA" id="ARBA00023136"/>
    </source>
</evidence>
<feature type="transmembrane region" description="Helical" evidence="5">
    <location>
        <begin position="288"/>
        <end position="309"/>
    </location>
</feature>
<evidence type="ECO:0000256" key="2">
    <source>
        <dbReference type="ARBA" id="ARBA00022692"/>
    </source>
</evidence>
<feature type="transmembrane region" description="Helical" evidence="5">
    <location>
        <begin position="258"/>
        <end position="281"/>
    </location>
</feature>
<dbReference type="Proteomes" id="UP000306888">
    <property type="component" value="Unassembled WGS sequence"/>
</dbReference>
<dbReference type="PANTHER" id="PTHR43027">
    <property type="entry name" value="DOXORUBICIN RESISTANCE ABC TRANSPORTER PERMEASE PROTEIN DRRC-RELATED"/>
    <property type="match status" value="1"/>
</dbReference>
<feature type="transmembrane region" description="Helical" evidence="5">
    <location>
        <begin position="21"/>
        <end position="39"/>
    </location>
</feature>
<gene>
    <name evidence="7" type="ORF">E5347_14545</name>
</gene>
<evidence type="ECO:0000313" key="7">
    <source>
        <dbReference type="EMBL" id="TGY40789.1"/>
    </source>
</evidence>
<evidence type="ECO:0000259" key="6">
    <source>
        <dbReference type="Pfam" id="PF12698"/>
    </source>
</evidence>